<dbReference type="InterPro" id="IPR000172">
    <property type="entry name" value="GMC_OxRdtase_N"/>
</dbReference>
<dbReference type="Pfam" id="PF05378">
    <property type="entry name" value="Hydant_A_N"/>
    <property type="match status" value="1"/>
</dbReference>
<keyword evidence="2 4" id="KW-0547">Nucleotide-binding</keyword>
<dbReference type="VEuPathDB" id="FungiDB:AO090026000066"/>
<evidence type="ECO:0000256" key="5">
    <source>
        <dbReference type="PIRSR" id="PIRSR606689-2"/>
    </source>
</evidence>
<dbReference type="Gene3D" id="2.40.390.10">
    <property type="entry name" value="CV3147-like"/>
    <property type="match status" value="1"/>
</dbReference>
<dbReference type="InterPro" id="IPR045079">
    <property type="entry name" value="Oxoprolinase-like"/>
</dbReference>
<dbReference type="Gene3D" id="3.40.1610.10">
    <property type="entry name" value="CV3147-like domain"/>
    <property type="match status" value="1"/>
</dbReference>
<accession>A0A1S9E1P9</accession>
<dbReference type="PROSITE" id="PS00624">
    <property type="entry name" value="GMC_OXRED_2"/>
    <property type="match status" value="1"/>
</dbReference>
<comment type="caution">
    <text evidence="8">The sequence shown here is derived from an EMBL/GenBank/DDBJ whole genome shotgun (WGS) entry which is preliminary data.</text>
</comment>
<dbReference type="Pfam" id="PF00732">
    <property type="entry name" value="GMC_oxred_N"/>
    <property type="match status" value="1"/>
</dbReference>
<feature type="binding site" evidence="4">
    <location>
        <begin position="1130"/>
        <end position="1133"/>
    </location>
    <ligand>
        <name>GTP</name>
        <dbReference type="ChEBI" id="CHEBI:37565"/>
    </ligand>
</feature>
<evidence type="ECO:0000256" key="3">
    <source>
        <dbReference type="ARBA" id="ARBA00023134"/>
    </source>
</evidence>
<dbReference type="Pfam" id="PF01968">
    <property type="entry name" value="Hydantoinase_A"/>
    <property type="match status" value="1"/>
</dbReference>
<feature type="domain" description="Glucose-methanol-choline oxidoreductase N-terminal" evidence="7">
    <location>
        <begin position="1602"/>
        <end position="1616"/>
    </location>
</feature>
<dbReference type="VEuPathDB" id="FungiDB:AO090010000215"/>
<dbReference type="InterPro" id="IPR027479">
    <property type="entry name" value="S-Me-THD_N_sf"/>
</dbReference>
<sequence length="1820" mass="199894">MQSVRIGVDVGGTNTDAVLIDLGQRETPSRGILSSHKAPTSPDVTTGIQEAINTVLRDSQVAPDNVASVTIGTTAFLNSVLEQDPRRLSKVAIIRLSKSFLRDVKPFSEWPAGLASLINGYVGYIDGGLHIDGSQEAPVVESQVVRECENIKALGLTTVVVAGVYSPIDEVFRQEETVREIITREIPGVDVVCSKEIANIGFLERENAAILNGAILRYARQTIRRFHGAMKSLHLQCPLFLTQNDGTIIDATTAAKTPIRTFNSGATNSMRGAAYLAGEDLANKSTIVVDIGGTTTDVGVLLPSGLPRQASAYVKAAGIKVNYSMPHLYSVGLGGGSIVRDGQSGAKKGAVTVGPDSVGHRLLTEGLVFGGDVLTATDIAVAGGQCVVGNAESVKHLASKLVSASQTRIKQILERSIDLMKTSPEPLPVLLVGGGAVLAPAELEGASKLINPPFFDVANAVGAACAKVGGTVDKITSIANQSIKDAVEEAKKAAIERAIQAGAVEDSVFIAEVESMPIPYISNQLRTVVKAIGNLDTERSMGMFVDNDDGPVEEDTIDENPRTTEHLQVPEVIPVDHLTYRPNVVFNEKAGWHEWLLTETDLNYIADGAYVLGCGGGGSPDAGRIQLQEMLRQGYKIRCIDHSVLPDDALVYWGGRMGSPATTVERLQAHETVDAIGQLMHYMGHKSFDAVMGLEIGGSNGLEAFQWGSDRFYDRPVIDADFMGRANPMIWQTTMAVYRPGELTPCAIDSGDGRSVIMPRAGDDEMVDRVLRAALTEMGSLVGLSARPTNGAAVREFAILNTVSLSWRIGRAIAQAAQYSTLLTVPEAIIAEAGGPQSAKVLFRGKISGIEQTVYKGHSYGELIITEVPAEDDDQATNQNCSPAVAQGGHIRIPFKNENIYAEHHAADGSKKIIASVPDLICILDKESGKPIGVPEYRYGYQVVVLGLACSPHWSKTERGLEIGGPKGYGYDFAYEPLGEYFEPRSVIDEFKEAIQDLDGGNMSFPEAIVEWVTWPFRTLEFRVILLGDYDCGKTTLLYQMKLGELVNTVPTIGFNVETVEYPRKYRWTIWDMSSERSVKQLIHSYFPGTDIVLFIHNCDPQQPEPIYDFHYFVDFVHKHGCKHMWILLNKQDTLPAESAPEIVDGLRKKYEKEMAKYDQLSWKILDHKLSAKTGEGVQEILHQLHSSANLLLRTRPKPQPQPRTEPEQDPEPNPAPEIAEDTVSSPRLSEPINRKASQDSVNAQAFWNSFVTGDIPVWDHHAHLKVTYILVLEYVQQRRSTFAMADTMLAHLRRLRNSQPEKFGNREHRPRAWDSWVPPDRQPLPVLTSALDMPASLSMLQGDPARLIRFAFVFIRQCKHISESCDEDAVRQALATLQSTTIRLRASNKGIPPYSETQARFWLHMVRTCLQSLELAQTRDKEILSSQLSFDDFVALFDLKPTSWKRYYSQRAWDSLTARVQFVPPDRRALPNVINISTHRHEVDAIIKGIEKELLPPEMGSLEDVLLATCAESVEPPGKNEQRVDVDACLSCCDDSLNYDKEALLQQRGIRAKQRPCASIITEALVQKVLFNETTATGVKVITGGGAHTTEAKKEVILSCGALNTPKILELSGIGNKEILDRYRISVVVDNSNVGENLQDQLMTETMEEATKLYYEHNASPLTIGGVQSTAFMPCLDENGARYEKHIKDLMDRFLSDTDDREPAIRGILEQPDSPTWAQFMFICQANLHETAERAFLTNLESANQYLRDTATTTYRPCGTAAMLPREQGGVVDEKLRVHGTTNLRVCEASILPLITVGNIMSTVYAVAERAAEIIKADA</sequence>
<dbReference type="Pfam" id="PF05199">
    <property type="entry name" value="GMC_oxred_C"/>
    <property type="match status" value="1"/>
</dbReference>
<evidence type="ECO:0000313" key="9">
    <source>
        <dbReference type="Proteomes" id="UP000190312"/>
    </source>
</evidence>
<dbReference type="GO" id="GO:0005525">
    <property type="term" value="F:GTP binding"/>
    <property type="evidence" value="ECO:0007669"/>
    <property type="project" value="UniProtKB-KW"/>
</dbReference>
<dbReference type="InterPro" id="IPR027417">
    <property type="entry name" value="P-loop_NTPase"/>
</dbReference>
<dbReference type="EMBL" id="MKZY01000001">
    <property type="protein sequence ID" value="OOO15163.1"/>
    <property type="molecule type" value="Genomic_DNA"/>
</dbReference>
<dbReference type="Gene3D" id="3.50.50.60">
    <property type="entry name" value="FAD/NAD(P)-binding domain"/>
    <property type="match status" value="2"/>
</dbReference>
<dbReference type="InterPro" id="IPR010318">
    <property type="entry name" value="S-Me-THD_N"/>
</dbReference>
<proteinExistence type="inferred from homology"/>
<dbReference type="SMART" id="SM00177">
    <property type="entry name" value="ARF"/>
    <property type="match status" value="1"/>
</dbReference>
<dbReference type="VEuPathDB" id="FungiDB:AO090026000067"/>
<dbReference type="GO" id="GO:0046872">
    <property type="term" value="F:metal ion binding"/>
    <property type="evidence" value="ECO:0007669"/>
    <property type="project" value="UniProtKB-KW"/>
</dbReference>
<dbReference type="GO" id="GO:0016614">
    <property type="term" value="F:oxidoreductase activity, acting on CH-OH group of donors"/>
    <property type="evidence" value="ECO:0007669"/>
    <property type="project" value="InterPro"/>
</dbReference>
<keyword evidence="5" id="KW-0479">Metal-binding</keyword>
<gene>
    <name evidence="8" type="ORF">OAory_01037580</name>
</gene>
<feature type="binding site" evidence="5">
    <location>
        <position position="1035"/>
    </location>
    <ligand>
        <name>Mg(2+)</name>
        <dbReference type="ChEBI" id="CHEBI:18420"/>
    </ligand>
</feature>
<dbReference type="GO" id="GO:0050660">
    <property type="term" value="F:flavin adenine dinucleotide binding"/>
    <property type="evidence" value="ECO:0007669"/>
    <property type="project" value="InterPro"/>
</dbReference>
<dbReference type="Pfam" id="PF06032">
    <property type="entry name" value="S-Me-THD_N"/>
    <property type="match status" value="1"/>
</dbReference>
<dbReference type="PROSITE" id="PS51417">
    <property type="entry name" value="ARF"/>
    <property type="match status" value="1"/>
</dbReference>
<dbReference type="SUPFAM" id="SSF52540">
    <property type="entry name" value="P-loop containing nucleoside triphosphate hydrolases"/>
    <property type="match status" value="1"/>
</dbReference>
<organism evidence="8 9">
    <name type="scientific">Aspergillus oryzae</name>
    <name type="common">Yellow koji mold</name>
    <dbReference type="NCBI Taxonomy" id="5062"/>
    <lineage>
        <taxon>Eukaryota</taxon>
        <taxon>Fungi</taxon>
        <taxon>Dikarya</taxon>
        <taxon>Ascomycota</taxon>
        <taxon>Pezizomycotina</taxon>
        <taxon>Eurotiomycetes</taxon>
        <taxon>Eurotiomycetidae</taxon>
        <taxon>Eurotiales</taxon>
        <taxon>Aspergillaceae</taxon>
        <taxon>Aspergillus</taxon>
        <taxon>Aspergillus subgen. Circumdati</taxon>
    </lineage>
</organism>
<evidence type="ECO:0000256" key="1">
    <source>
        <dbReference type="ARBA" id="ARBA00010790"/>
    </source>
</evidence>
<dbReference type="Pfam" id="PF20906">
    <property type="entry name" value="S-Me-THD_C"/>
    <property type="match status" value="1"/>
</dbReference>
<dbReference type="Pfam" id="PF00025">
    <property type="entry name" value="Arf"/>
    <property type="match status" value="1"/>
</dbReference>
<evidence type="ECO:0000313" key="8">
    <source>
        <dbReference type="EMBL" id="OOO15163.1"/>
    </source>
</evidence>
<dbReference type="Gene3D" id="3.40.50.300">
    <property type="entry name" value="P-loop containing nucleotide triphosphate hydrolases"/>
    <property type="match status" value="1"/>
</dbReference>
<reference evidence="8 9" key="1">
    <citation type="submission" date="2016-10" db="EMBL/GenBank/DDBJ databases">
        <title>Genome sequencing of Aspergillus oryzae BCC7051.</title>
        <authorList>
            <person name="Thammarongtham C."/>
            <person name="Vorapreeda T."/>
            <person name="Nookaew I."/>
            <person name="Srisuk T."/>
            <person name="Land M."/>
            <person name="Jeennor S."/>
            <person name="Laoteng K."/>
        </authorList>
    </citation>
    <scope>NUCLEOTIDE SEQUENCE [LARGE SCALE GENOMIC DNA]</scope>
    <source>
        <strain evidence="8 9">BCC7051</strain>
    </source>
</reference>
<feature type="binding site" evidence="5">
    <location>
        <position position="1052"/>
    </location>
    <ligand>
        <name>Mg(2+)</name>
        <dbReference type="ChEBI" id="CHEBI:18420"/>
    </ligand>
</feature>
<dbReference type="InterPro" id="IPR048350">
    <property type="entry name" value="S-Me-THD-like_C"/>
</dbReference>
<dbReference type="InterPro" id="IPR036188">
    <property type="entry name" value="FAD/NAD-bd_sf"/>
</dbReference>
<dbReference type="Gene3D" id="3.30.560.10">
    <property type="entry name" value="Glucose Oxidase, domain 3"/>
    <property type="match status" value="1"/>
</dbReference>
<evidence type="ECO:0000256" key="4">
    <source>
        <dbReference type="PIRSR" id="PIRSR606689-1"/>
    </source>
</evidence>
<protein>
    <recommendedName>
        <fullName evidence="7">Glucose-methanol-choline oxidoreductase N-terminal domain-containing protein</fullName>
    </recommendedName>
</protein>
<dbReference type="Proteomes" id="UP000190312">
    <property type="component" value="Unassembled WGS sequence"/>
</dbReference>
<evidence type="ECO:0000256" key="6">
    <source>
        <dbReference type="SAM" id="MobiDB-lite"/>
    </source>
</evidence>
<comment type="similarity">
    <text evidence="1">Belongs to the GMC oxidoreductase family.</text>
</comment>
<evidence type="ECO:0000256" key="2">
    <source>
        <dbReference type="ARBA" id="ARBA00022741"/>
    </source>
</evidence>
<dbReference type="InterPro" id="IPR007867">
    <property type="entry name" value="GMC_OxRtase_C"/>
</dbReference>
<feature type="binding site" evidence="4">
    <location>
        <begin position="1028"/>
        <end position="1035"/>
    </location>
    <ligand>
        <name>GTP</name>
        <dbReference type="ChEBI" id="CHEBI:37565"/>
    </ligand>
</feature>
<dbReference type="SUPFAM" id="SSF160991">
    <property type="entry name" value="CV3147-like"/>
    <property type="match status" value="1"/>
</dbReference>
<dbReference type="SUPFAM" id="SSF53067">
    <property type="entry name" value="Actin-like ATPase domain"/>
    <property type="match status" value="2"/>
</dbReference>
<keyword evidence="5" id="KW-0460">Magnesium</keyword>
<feature type="region of interest" description="Disordered" evidence="6">
    <location>
        <begin position="1193"/>
        <end position="1237"/>
    </location>
</feature>
<dbReference type="OrthoDB" id="5404895at2759"/>
<evidence type="ECO:0000259" key="7">
    <source>
        <dbReference type="PROSITE" id="PS00624"/>
    </source>
</evidence>
<dbReference type="FunFam" id="3.40.1610.10:FF:000001">
    <property type="entry name" value="Hydantoinase, putative"/>
    <property type="match status" value="1"/>
</dbReference>
<dbReference type="eggNOG" id="ENOG502QQBE">
    <property type="taxonomic scope" value="Eukaryota"/>
</dbReference>
<dbReference type="SUPFAM" id="SSF51905">
    <property type="entry name" value="FAD/NAD(P)-binding domain"/>
    <property type="match status" value="1"/>
</dbReference>
<keyword evidence="3 4" id="KW-0342">GTP-binding</keyword>
<dbReference type="InterPro" id="IPR024071">
    <property type="entry name" value="S-Me-THD_C_sf"/>
</dbReference>
<dbReference type="InterPro" id="IPR002821">
    <property type="entry name" value="Hydantoinase_A"/>
</dbReference>
<dbReference type="InterPro" id="IPR043129">
    <property type="entry name" value="ATPase_NBD"/>
</dbReference>
<dbReference type="InterPro" id="IPR006689">
    <property type="entry name" value="Small_GTPase_ARF/SAR"/>
</dbReference>
<dbReference type="GO" id="GO:0003924">
    <property type="term" value="F:GTPase activity"/>
    <property type="evidence" value="ECO:0007669"/>
    <property type="project" value="InterPro"/>
</dbReference>
<name>A0A1S9E1P9_ASPOZ</name>
<dbReference type="PANTHER" id="PTHR11365">
    <property type="entry name" value="5-OXOPROLINASE RELATED"/>
    <property type="match status" value="1"/>
</dbReference>
<dbReference type="Gene3D" id="3.30.420.40">
    <property type="match status" value="1"/>
</dbReference>
<dbReference type="InterPro" id="IPR008040">
    <property type="entry name" value="Hydant_A_N"/>
</dbReference>
<dbReference type="PANTHER" id="PTHR11365:SF10">
    <property type="entry name" value="HYDANTOINASE_OXOPROLINASE"/>
    <property type="match status" value="1"/>
</dbReference>